<protein>
    <submittedName>
        <fullName evidence="1">Uncharacterized protein</fullName>
    </submittedName>
</protein>
<organism evidence="1 2">
    <name type="scientific">Crenobacter cavernae</name>
    <dbReference type="NCBI Taxonomy" id="2290923"/>
    <lineage>
        <taxon>Bacteria</taxon>
        <taxon>Pseudomonadati</taxon>
        <taxon>Pseudomonadota</taxon>
        <taxon>Betaproteobacteria</taxon>
        <taxon>Neisseriales</taxon>
        <taxon>Neisseriaceae</taxon>
        <taxon>Crenobacter</taxon>
    </lineage>
</organism>
<dbReference type="KEGG" id="ccah:DWG20_11985"/>
<dbReference type="EMBL" id="CP031337">
    <property type="protein sequence ID" value="AXK40105.1"/>
    <property type="molecule type" value="Genomic_DNA"/>
</dbReference>
<name>A0A345Y853_9NEIS</name>
<gene>
    <name evidence="1" type="ORF">DWG20_11985</name>
</gene>
<dbReference type="Proteomes" id="UP000254537">
    <property type="component" value="Chromosome"/>
</dbReference>
<proteinExistence type="predicted"/>
<dbReference type="AlphaFoldDB" id="A0A345Y853"/>
<evidence type="ECO:0000313" key="2">
    <source>
        <dbReference type="Proteomes" id="UP000254537"/>
    </source>
</evidence>
<evidence type="ECO:0000313" key="1">
    <source>
        <dbReference type="EMBL" id="AXK40105.1"/>
    </source>
</evidence>
<accession>A0A345Y853</accession>
<sequence length="62" mass="6286">MSQQQAVQAIRVLAVPVVTVDAAVTADMGAPTATAAIEGQMGIKVPMATTAHKALPEQQGSQ</sequence>
<reference evidence="1 2" key="1">
    <citation type="submission" date="2018-07" db="EMBL/GenBank/DDBJ databases">
        <title>Crenobacter cavernae sp. nov., isolated from a karst cave.</title>
        <authorList>
            <person name="Zhu H."/>
        </authorList>
    </citation>
    <scope>NUCLEOTIDE SEQUENCE [LARGE SCALE GENOMIC DNA]</scope>
    <source>
        <strain evidence="1 2">K1W11S-77</strain>
    </source>
</reference>